<protein>
    <recommendedName>
        <fullName evidence="3">Amidohydrolase-related domain-containing protein</fullName>
    </recommendedName>
</protein>
<organism evidence="1 2">
    <name type="scientific">Massilia consociata</name>
    <dbReference type="NCBI Taxonomy" id="760117"/>
    <lineage>
        <taxon>Bacteria</taxon>
        <taxon>Pseudomonadati</taxon>
        <taxon>Pseudomonadota</taxon>
        <taxon>Betaproteobacteria</taxon>
        <taxon>Burkholderiales</taxon>
        <taxon>Oxalobacteraceae</taxon>
        <taxon>Telluria group</taxon>
        <taxon>Massilia</taxon>
    </lineage>
</organism>
<proteinExistence type="predicted"/>
<gene>
    <name evidence="1" type="ORF">ACFFJK_00855</name>
</gene>
<keyword evidence="2" id="KW-1185">Reference proteome</keyword>
<reference evidence="1 2" key="1">
    <citation type="submission" date="2024-09" db="EMBL/GenBank/DDBJ databases">
        <authorList>
            <person name="Sun Q."/>
            <person name="Mori K."/>
        </authorList>
    </citation>
    <scope>NUCLEOTIDE SEQUENCE [LARGE SCALE GENOMIC DNA]</scope>
    <source>
        <strain evidence="1 2">CCM 7792</strain>
    </source>
</reference>
<dbReference type="EMBL" id="JBHLWP010000001">
    <property type="protein sequence ID" value="MFC0250424.1"/>
    <property type="molecule type" value="Genomic_DNA"/>
</dbReference>
<sequence length="334" mass="34512">MHVDTLEVGSVFPPSLASQAGPRPPATVSSLAGCVQARLPAGSRGAPFGYRGYVDAVAGLPPGGACPLALHLHIPFLVRVPGAAGVAMDAYFGYLKREAAMHAALFAGMDEIGELRFAGAAPASLHVAQLESLMAQLRRSFRLLDDDAGDYEAAVDPGRMTAAGLERLRRAGFNRLALAPCDGGGREQMLALARAARAAGFRGLRVMFAYGQPQQEPGALREMLARAAALGAERITLCWHPGGTVDVRRPGGPAGGTAGQRPSIPSYHGAHLIGCGTGAVGVAGAAWSQNVACLRDYAMLLDRHELPLARGGPLAPGQAAEPARGNSTQYVLAA</sequence>
<evidence type="ECO:0000313" key="2">
    <source>
        <dbReference type="Proteomes" id="UP001589773"/>
    </source>
</evidence>
<evidence type="ECO:0000313" key="1">
    <source>
        <dbReference type="EMBL" id="MFC0250424.1"/>
    </source>
</evidence>
<accession>A0ABV6FAT2</accession>
<dbReference type="Proteomes" id="UP001589773">
    <property type="component" value="Unassembled WGS sequence"/>
</dbReference>
<dbReference type="RefSeq" id="WP_379677173.1">
    <property type="nucleotide sequence ID" value="NZ_JBHLWP010000001.1"/>
</dbReference>
<dbReference type="SUPFAM" id="SSF102114">
    <property type="entry name" value="Radical SAM enzymes"/>
    <property type="match status" value="1"/>
</dbReference>
<name>A0ABV6FAT2_9BURK</name>
<dbReference type="InterPro" id="IPR058240">
    <property type="entry name" value="rSAM_sf"/>
</dbReference>
<comment type="caution">
    <text evidence="1">The sequence shown here is derived from an EMBL/GenBank/DDBJ whole genome shotgun (WGS) entry which is preliminary data.</text>
</comment>
<evidence type="ECO:0008006" key="3">
    <source>
        <dbReference type="Google" id="ProtNLM"/>
    </source>
</evidence>